<dbReference type="PANTHER" id="PTHR37423">
    <property type="entry name" value="SOLUBLE LYTIC MUREIN TRANSGLYCOSYLASE-RELATED"/>
    <property type="match status" value="1"/>
</dbReference>
<gene>
    <name evidence="2" type="ORF">EVJ48_01930</name>
</gene>
<sequence>MTKYIIITITAILLFNGLFFKSNNKQKPIKTIFTLKIISLNQYKNVLLKACKNNVNNYIKYYSKIYKVSPALVKGIIKEESNNGRYLKSPAGACGIMQIEPATALFITHKNFSCEELINNKKLNIRIGIEYLSFLLKNFSQIAYAIAGYNAGYNAALYFLKTKHLPTSTNPTDNVHHYVLKVLKFSERYKTAIL</sequence>
<feature type="domain" description="Transglycosylase SLT" evidence="1">
    <location>
        <begin position="58"/>
        <end position="155"/>
    </location>
</feature>
<dbReference type="EMBL" id="SHMQ01000002">
    <property type="protein sequence ID" value="RZV40278.1"/>
    <property type="molecule type" value="Genomic_DNA"/>
</dbReference>
<dbReference type="Gene3D" id="1.10.530.10">
    <property type="match status" value="1"/>
</dbReference>
<dbReference type="InterPro" id="IPR023346">
    <property type="entry name" value="Lysozyme-like_dom_sf"/>
</dbReference>
<dbReference type="Proteomes" id="UP000322454">
    <property type="component" value="Unassembled WGS sequence"/>
</dbReference>
<dbReference type="SUPFAM" id="SSF53955">
    <property type="entry name" value="Lysozyme-like"/>
    <property type="match status" value="1"/>
</dbReference>
<evidence type="ECO:0000313" key="3">
    <source>
        <dbReference type="Proteomes" id="UP000322454"/>
    </source>
</evidence>
<accession>A0A520XGF0</accession>
<dbReference type="Pfam" id="PF01464">
    <property type="entry name" value="SLT"/>
    <property type="match status" value="1"/>
</dbReference>
<name>A0A520XGF0_9DELT</name>
<dbReference type="InterPro" id="IPR008258">
    <property type="entry name" value="Transglycosylase_SLT_dom_1"/>
</dbReference>
<dbReference type="PANTHER" id="PTHR37423:SF2">
    <property type="entry name" value="MEMBRANE-BOUND LYTIC MUREIN TRANSGLYCOSYLASE C"/>
    <property type="match status" value="1"/>
</dbReference>
<proteinExistence type="predicted"/>
<comment type="caution">
    <text evidence="2">The sequence shown here is derived from an EMBL/GenBank/DDBJ whole genome shotgun (WGS) entry which is preliminary data.</text>
</comment>
<protein>
    <submittedName>
        <fullName evidence="2">Lytic transglycosylase domain-containing protein</fullName>
    </submittedName>
</protein>
<organism evidence="2 3">
    <name type="scientific">Candidatus Acidulodesulfobacterium acidiphilum</name>
    <dbReference type="NCBI Taxonomy" id="2597224"/>
    <lineage>
        <taxon>Bacteria</taxon>
        <taxon>Deltaproteobacteria</taxon>
        <taxon>Candidatus Acidulodesulfobacterales</taxon>
        <taxon>Candidatus Acidulodesulfobacterium</taxon>
    </lineage>
</organism>
<evidence type="ECO:0000259" key="1">
    <source>
        <dbReference type="Pfam" id="PF01464"/>
    </source>
</evidence>
<evidence type="ECO:0000313" key="2">
    <source>
        <dbReference type="EMBL" id="RZV40278.1"/>
    </source>
</evidence>
<reference evidence="2 3" key="1">
    <citation type="submission" date="2019-01" db="EMBL/GenBank/DDBJ databases">
        <title>Insights into ecological role of a new deltaproteobacterial order Candidatus Sinidesulfobacterales (Sva0485) by metagenomics and metatranscriptomics.</title>
        <authorList>
            <person name="Tan S."/>
            <person name="Liu J."/>
            <person name="Fang Y."/>
            <person name="Hedlund B."/>
            <person name="Lian Z.-H."/>
            <person name="Huang L.-Y."/>
            <person name="Li J.-T."/>
            <person name="Huang L.-N."/>
            <person name="Li W.-J."/>
            <person name="Jiang H.-C."/>
            <person name="Dong H.-L."/>
            <person name="Shu W.-S."/>
        </authorList>
    </citation>
    <scope>NUCLEOTIDE SEQUENCE [LARGE SCALE GENOMIC DNA]</scope>
    <source>
        <strain evidence="2">AP4</strain>
    </source>
</reference>
<dbReference type="AlphaFoldDB" id="A0A520XGF0"/>